<feature type="binding site" evidence="14">
    <location>
        <position position="131"/>
    </location>
    <ligand>
        <name>NAD(+)</name>
        <dbReference type="ChEBI" id="CHEBI:57540"/>
    </ligand>
</feature>
<dbReference type="SMART" id="SM00532">
    <property type="entry name" value="LIGANc"/>
    <property type="match status" value="1"/>
</dbReference>
<feature type="binding site" evidence="14">
    <location>
        <begin position="79"/>
        <end position="80"/>
    </location>
    <ligand>
        <name>NAD(+)</name>
        <dbReference type="ChEBI" id="CHEBI:57540"/>
    </ligand>
</feature>
<dbReference type="GO" id="GO:0046872">
    <property type="term" value="F:metal ion binding"/>
    <property type="evidence" value="ECO:0007669"/>
    <property type="project" value="UniProtKB-KW"/>
</dbReference>
<comment type="similarity">
    <text evidence="13 14">Belongs to the NAD-dependent DNA ligase family. LigA subfamily.</text>
</comment>
<keyword evidence="11 14" id="KW-0234">DNA repair</keyword>
<dbReference type="InterPro" id="IPR003583">
    <property type="entry name" value="Hlx-hairpin-Hlx_DNA-bd_motif"/>
</dbReference>
<dbReference type="Pfam" id="PF01653">
    <property type="entry name" value="DNA_ligase_aden"/>
    <property type="match status" value="1"/>
</dbReference>
<keyword evidence="19" id="KW-1185">Reference proteome</keyword>
<keyword evidence="14" id="KW-0464">Manganese</keyword>
<comment type="cofactor">
    <cofactor evidence="14">
        <name>Mg(2+)</name>
        <dbReference type="ChEBI" id="CHEBI:18420"/>
    </cofactor>
    <cofactor evidence="14">
        <name>Mn(2+)</name>
        <dbReference type="ChEBI" id="CHEBI:29035"/>
    </cofactor>
</comment>
<dbReference type="Gene3D" id="3.40.50.10190">
    <property type="entry name" value="BRCT domain"/>
    <property type="match status" value="1"/>
</dbReference>
<dbReference type="FunFam" id="1.10.150.20:FF:000007">
    <property type="entry name" value="DNA ligase"/>
    <property type="match status" value="1"/>
</dbReference>
<dbReference type="NCBIfam" id="NF005932">
    <property type="entry name" value="PRK07956.1"/>
    <property type="match status" value="1"/>
</dbReference>
<feature type="binding site" evidence="14">
    <location>
        <position position="165"/>
    </location>
    <ligand>
        <name>NAD(+)</name>
        <dbReference type="ChEBI" id="CHEBI:57540"/>
    </ligand>
</feature>
<feature type="binding site" evidence="14">
    <location>
        <position position="401"/>
    </location>
    <ligand>
        <name>Zn(2+)</name>
        <dbReference type="ChEBI" id="CHEBI:29105"/>
    </ligand>
</feature>
<keyword evidence="10 14" id="KW-0520">NAD</keyword>
<evidence type="ECO:0000256" key="13">
    <source>
        <dbReference type="ARBA" id="ARBA00060881"/>
    </source>
</evidence>
<keyword evidence="4 14" id="KW-0436">Ligase</keyword>
<feature type="binding site" evidence="14">
    <location>
        <begin position="30"/>
        <end position="34"/>
    </location>
    <ligand>
        <name>NAD(+)</name>
        <dbReference type="ChEBI" id="CHEBI:57540"/>
    </ligand>
</feature>
<dbReference type="PROSITE" id="PS50172">
    <property type="entry name" value="BRCT"/>
    <property type="match status" value="1"/>
</dbReference>
<evidence type="ECO:0000256" key="8">
    <source>
        <dbReference type="ARBA" id="ARBA00022833"/>
    </source>
</evidence>
<evidence type="ECO:0000256" key="7">
    <source>
        <dbReference type="ARBA" id="ARBA00022763"/>
    </source>
</evidence>
<organism evidence="18 19">
    <name type="scientific">Sulfuricurvum kujiense (strain ATCC BAA-921 / DSM 16994 / JCM 11577 / YK-1)</name>
    <dbReference type="NCBI Taxonomy" id="709032"/>
    <lineage>
        <taxon>Bacteria</taxon>
        <taxon>Pseudomonadati</taxon>
        <taxon>Campylobacterota</taxon>
        <taxon>Epsilonproteobacteria</taxon>
        <taxon>Campylobacterales</taxon>
        <taxon>Sulfurimonadaceae</taxon>
        <taxon>Sulfuricurvum</taxon>
    </lineage>
</organism>
<feature type="binding site" evidence="14">
    <location>
        <position position="280"/>
    </location>
    <ligand>
        <name>NAD(+)</name>
        <dbReference type="ChEBI" id="CHEBI:57540"/>
    </ligand>
</feature>
<dbReference type="FunFam" id="2.40.50.140:FF:000012">
    <property type="entry name" value="DNA ligase"/>
    <property type="match status" value="1"/>
</dbReference>
<dbReference type="InterPro" id="IPR001679">
    <property type="entry name" value="DNA_ligase"/>
</dbReference>
<evidence type="ECO:0000256" key="14">
    <source>
        <dbReference type="HAMAP-Rule" id="MF_01588"/>
    </source>
</evidence>
<comment type="catalytic activity">
    <reaction evidence="12 14 15">
        <text>NAD(+) + (deoxyribonucleotide)n-3'-hydroxyl + 5'-phospho-(deoxyribonucleotide)m = (deoxyribonucleotide)n+m + AMP + beta-nicotinamide D-nucleotide.</text>
        <dbReference type="EC" id="6.5.1.2"/>
    </reaction>
</comment>
<feature type="binding site" evidence="14">
    <location>
        <position position="398"/>
    </location>
    <ligand>
        <name>Zn(2+)</name>
        <dbReference type="ChEBI" id="CHEBI:29105"/>
    </ligand>
</feature>
<feature type="binding site" evidence="14">
    <location>
        <position position="304"/>
    </location>
    <ligand>
        <name>NAD(+)</name>
        <dbReference type="ChEBI" id="CHEBI:57540"/>
    </ligand>
</feature>
<dbReference type="InterPro" id="IPR010994">
    <property type="entry name" value="RuvA_2-like"/>
</dbReference>
<dbReference type="CDD" id="cd00114">
    <property type="entry name" value="LIGANc"/>
    <property type="match status" value="1"/>
</dbReference>
<dbReference type="PANTHER" id="PTHR23389:SF9">
    <property type="entry name" value="DNA LIGASE"/>
    <property type="match status" value="1"/>
</dbReference>
<dbReference type="SMART" id="SM00278">
    <property type="entry name" value="HhH1"/>
    <property type="match status" value="3"/>
</dbReference>
<dbReference type="InterPro" id="IPR041663">
    <property type="entry name" value="DisA/LigA_HHH"/>
</dbReference>
<name>E4U1W3_SULKY</name>
<protein>
    <recommendedName>
        <fullName evidence="3 14">DNA ligase</fullName>
        <ecNumber evidence="2 14">6.5.1.2</ecNumber>
    </recommendedName>
    <alternativeName>
        <fullName evidence="14">Polydeoxyribonucleotide synthase [NAD(+)]</fullName>
    </alternativeName>
</protein>
<dbReference type="EMBL" id="CP002355">
    <property type="protein sequence ID" value="ADR33481.1"/>
    <property type="molecule type" value="Genomic_DNA"/>
</dbReference>
<evidence type="ECO:0000256" key="6">
    <source>
        <dbReference type="ARBA" id="ARBA00022723"/>
    </source>
</evidence>
<dbReference type="RefSeq" id="WP_013459678.1">
    <property type="nucleotide sequence ID" value="NC_014762.1"/>
</dbReference>
<feature type="binding site" evidence="14">
    <location>
        <position position="419"/>
    </location>
    <ligand>
        <name>Zn(2+)</name>
        <dbReference type="ChEBI" id="CHEBI:29105"/>
    </ligand>
</feature>
<evidence type="ECO:0000313" key="19">
    <source>
        <dbReference type="Proteomes" id="UP000008721"/>
    </source>
</evidence>
<evidence type="ECO:0000259" key="17">
    <source>
        <dbReference type="PROSITE" id="PS50172"/>
    </source>
</evidence>
<dbReference type="Proteomes" id="UP000008721">
    <property type="component" value="Chromosome"/>
</dbReference>
<dbReference type="Gene3D" id="1.10.287.610">
    <property type="entry name" value="Helix hairpin bin"/>
    <property type="match status" value="1"/>
</dbReference>
<keyword evidence="8 14" id="KW-0862">Zinc</keyword>
<dbReference type="PROSITE" id="PS01055">
    <property type="entry name" value="DNA_LIGASE_N1"/>
    <property type="match status" value="1"/>
</dbReference>
<dbReference type="eggNOG" id="COG0272">
    <property type="taxonomic scope" value="Bacteria"/>
</dbReference>
<comment type="function">
    <text evidence="1 14">DNA ligase that catalyzes the formation of phosphodiester linkages between 5'-phosphoryl and 3'-hydroxyl groups in double-stranded DNA using NAD as a coenzyme and as the energy source for the reaction. It is essential for DNA replication and repair of damaged DNA.</text>
</comment>
<dbReference type="InterPro" id="IPR013840">
    <property type="entry name" value="DNAligase_N"/>
</dbReference>
<dbReference type="OrthoDB" id="9759736at2"/>
<dbReference type="InterPro" id="IPR001357">
    <property type="entry name" value="BRCT_dom"/>
</dbReference>
<evidence type="ECO:0000256" key="15">
    <source>
        <dbReference type="RuleBase" id="RU000618"/>
    </source>
</evidence>
<sequence length="676" mass="75584">MTQTDYKNAVEQLKKYSYHYYVLDDPITTDEEYDILYHKVVAYEHEHPSEIISDSPTQRVGDVPQDKFDKAQHLSRMWSLEDLFDREELETWVNRITKGYGDVRFYCEPKFDGASLNLIYDKGVLVQAITRGDGVEGEDVTQNAKTIQSIPLRIEYKGRIEIRGEVVIFKEDFEKINLERSRNGESLFANPRNAAAGSLRQLDTRITASRRLVFMPYGIGANTLEIKNLSERMEWVYGLGFRNPHMTHLCESADQIETFYHEMRVERDNFAMLLDGMVIKVDSIAVQDELGYTVKNPRWAAAYKFPAIEKLTTLKEVIMQVGRSGVVTPVAIVEPVDIEGVTVERSTLHNFDEIERKDIRIGDKVIILRSGDVIPKIVKVITAERTGSEQVIPRPTQCPVCGSELLDEGALIKCQNMGCEARVVNSIIYFASKQCLNIDGLGDKIVEALHSAGMVHEVSDLFGLTMDQLLSLEGFKEKKSRNLLDAIAAAKGCDCWRFINALGIEHIGEVASKTLCGAFGTAFDRSSREEILALEGFGGEMVESILEFVRVNSEKIERLRSILNPAAPVKIEAAENPFKGKSVVITGSMSVPRDHIKVMLEELGAKVASSVSKKTDYVVYGEDAGNKYDKAVELGVTLLTESEFREMCEAGDSAPLPDIASTPQGSAVEPKYSLFD</sequence>
<dbReference type="KEGG" id="sku:Sulku_0815"/>
<keyword evidence="9 14" id="KW-0460">Magnesium</keyword>
<evidence type="ECO:0000256" key="16">
    <source>
        <dbReference type="SAM" id="MobiDB-lite"/>
    </source>
</evidence>
<evidence type="ECO:0000256" key="2">
    <source>
        <dbReference type="ARBA" id="ARBA00012722"/>
    </source>
</evidence>
<dbReference type="GO" id="GO:0003911">
    <property type="term" value="F:DNA ligase (NAD+) activity"/>
    <property type="evidence" value="ECO:0007669"/>
    <property type="project" value="UniProtKB-UniRule"/>
</dbReference>
<keyword evidence="7 14" id="KW-0227">DNA damage</keyword>
<dbReference type="InterPro" id="IPR036420">
    <property type="entry name" value="BRCT_dom_sf"/>
</dbReference>
<dbReference type="PROSITE" id="PS01056">
    <property type="entry name" value="DNA_LIGASE_N2"/>
    <property type="match status" value="1"/>
</dbReference>
<gene>
    <name evidence="14" type="primary">ligA</name>
    <name evidence="18" type="ordered locus">Sulku_0815</name>
</gene>
<dbReference type="InterPro" id="IPR018239">
    <property type="entry name" value="DNA_ligase_AS"/>
</dbReference>
<dbReference type="PANTHER" id="PTHR23389">
    <property type="entry name" value="CHROMOSOME TRANSMISSION FIDELITY FACTOR 18"/>
    <property type="match status" value="1"/>
</dbReference>
<feature type="domain" description="BRCT" evidence="17">
    <location>
        <begin position="573"/>
        <end position="661"/>
    </location>
</feature>
<evidence type="ECO:0000313" key="18">
    <source>
        <dbReference type="EMBL" id="ADR33481.1"/>
    </source>
</evidence>
<evidence type="ECO:0000256" key="12">
    <source>
        <dbReference type="ARBA" id="ARBA00034005"/>
    </source>
</evidence>
<evidence type="ECO:0000256" key="1">
    <source>
        <dbReference type="ARBA" id="ARBA00004067"/>
    </source>
</evidence>
<dbReference type="Pfam" id="PF00533">
    <property type="entry name" value="BRCT"/>
    <property type="match status" value="1"/>
</dbReference>
<dbReference type="SUPFAM" id="SSF47781">
    <property type="entry name" value="RuvA domain 2-like"/>
    <property type="match status" value="1"/>
</dbReference>
<dbReference type="InterPro" id="IPR013839">
    <property type="entry name" value="DNAligase_adenylation"/>
</dbReference>
<dbReference type="Gene3D" id="3.30.470.30">
    <property type="entry name" value="DNA ligase/mRNA capping enzyme"/>
    <property type="match status" value="1"/>
</dbReference>
<dbReference type="CDD" id="cd17748">
    <property type="entry name" value="BRCT_DNA_ligase_like"/>
    <property type="match status" value="1"/>
</dbReference>
<keyword evidence="6 14" id="KW-0479">Metal-binding</keyword>
<dbReference type="Pfam" id="PF12826">
    <property type="entry name" value="HHH_2"/>
    <property type="match status" value="1"/>
</dbReference>
<evidence type="ECO:0000256" key="5">
    <source>
        <dbReference type="ARBA" id="ARBA00022705"/>
    </source>
</evidence>
<dbReference type="EC" id="6.5.1.2" evidence="2 14"/>
<feature type="region of interest" description="Disordered" evidence="16">
    <location>
        <begin position="653"/>
        <end position="676"/>
    </location>
</feature>
<proteinExistence type="inferred from homology"/>
<dbReference type="SMART" id="SM00292">
    <property type="entry name" value="BRCT"/>
    <property type="match status" value="1"/>
</dbReference>
<dbReference type="Gene3D" id="2.40.50.140">
    <property type="entry name" value="Nucleic acid-binding proteins"/>
    <property type="match status" value="1"/>
</dbReference>
<dbReference type="Pfam" id="PF14520">
    <property type="entry name" value="HHH_5"/>
    <property type="match status" value="1"/>
</dbReference>
<evidence type="ECO:0000256" key="9">
    <source>
        <dbReference type="ARBA" id="ARBA00022842"/>
    </source>
</evidence>
<evidence type="ECO:0000256" key="4">
    <source>
        <dbReference type="ARBA" id="ARBA00022598"/>
    </source>
</evidence>
<dbReference type="Gene3D" id="1.10.150.20">
    <property type="entry name" value="5' to 3' exonuclease, C-terminal subdomain"/>
    <property type="match status" value="2"/>
</dbReference>
<dbReference type="SUPFAM" id="SSF50249">
    <property type="entry name" value="Nucleic acid-binding proteins"/>
    <property type="match status" value="1"/>
</dbReference>
<keyword evidence="5 14" id="KW-0235">DNA replication</keyword>
<evidence type="ECO:0000256" key="11">
    <source>
        <dbReference type="ARBA" id="ARBA00023204"/>
    </source>
</evidence>
<reference evidence="18 19" key="1">
    <citation type="journal article" date="2012" name="Stand. Genomic Sci.">
        <title>Complete genome sequence of the sulfur compounds oxidizing chemolithoautotroph Sulfuricurvum kujiense type strain (YK-1(T)).</title>
        <authorList>
            <person name="Han C."/>
            <person name="Kotsyurbenko O."/>
            <person name="Chertkov O."/>
            <person name="Held B."/>
            <person name="Lapidus A."/>
            <person name="Nolan M."/>
            <person name="Lucas S."/>
            <person name="Hammon N."/>
            <person name="Deshpande S."/>
            <person name="Cheng J.F."/>
            <person name="Tapia R."/>
            <person name="Goodwin L.A."/>
            <person name="Pitluck S."/>
            <person name="Liolios K."/>
            <person name="Pagani I."/>
            <person name="Ivanova N."/>
            <person name="Mavromatis K."/>
            <person name="Mikhailova N."/>
            <person name="Pati A."/>
            <person name="Chen A."/>
            <person name="Palaniappan K."/>
            <person name="Land M."/>
            <person name="Hauser L."/>
            <person name="Chang Y.J."/>
            <person name="Jeffries C.D."/>
            <person name="Brambilla E.M."/>
            <person name="Rohde M."/>
            <person name="Spring S."/>
            <person name="Sikorski J."/>
            <person name="Goker M."/>
            <person name="Woyke T."/>
            <person name="Bristow J."/>
            <person name="Eisen J.A."/>
            <person name="Markowitz V."/>
            <person name="Hugenholtz P."/>
            <person name="Kyrpides N.C."/>
            <person name="Klenk H.P."/>
            <person name="Detter J.C."/>
        </authorList>
    </citation>
    <scope>NUCLEOTIDE SEQUENCE [LARGE SCALE GENOMIC DNA]</scope>
    <source>
        <strain evidence="19">ATCC BAA-921 / DSM 16994 / JCM 11577 / YK-1</strain>
    </source>
</reference>
<dbReference type="SUPFAM" id="SSF56091">
    <property type="entry name" value="DNA ligase/mRNA capping enzyme, catalytic domain"/>
    <property type="match status" value="1"/>
</dbReference>
<evidence type="ECO:0000256" key="10">
    <source>
        <dbReference type="ARBA" id="ARBA00023027"/>
    </source>
</evidence>
<dbReference type="SUPFAM" id="SSF52113">
    <property type="entry name" value="BRCT domain"/>
    <property type="match status" value="1"/>
</dbReference>
<feature type="binding site" evidence="14">
    <location>
        <position position="108"/>
    </location>
    <ligand>
        <name>NAD(+)</name>
        <dbReference type="ChEBI" id="CHEBI:57540"/>
    </ligand>
</feature>
<feature type="binding site" evidence="14">
    <location>
        <position position="414"/>
    </location>
    <ligand>
        <name>Zn(2+)</name>
        <dbReference type="ChEBI" id="CHEBI:29105"/>
    </ligand>
</feature>
<accession>E4U1W3</accession>
<dbReference type="GO" id="GO:0006260">
    <property type="term" value="P:DNA replication"/>
    <property type="evidence" value="ECO:0007669"/>
    <property type="project" value="UniProtKB-KW"/>
</dbReference>
<dbReference type="NCBIfam" id="TIGR00575">
    <property type="entry name" value="dnlj"/>
    <property type="match status" value="1"/>
</dbReference>
<dbReference type="AlphaFoldDB" id="E4U1W3"/>
<feature type="active site" description="N6-AMP-lysine intermediate" evidence="14">
    <location>
        <position position="110"/>
    </location>
</feature>
<dbReference type="Pfam" id="PF03120">
    <property type="entry name" value="OB_DNA_ligase"/>
    <property type="match status" value="1"/>
</dbReference>
<evidence type="ECO:0000256" key="3">
    <source>
        <dbReference type="ARBA" id="ARBA00013308"/>
    </source>
</evidence>
<dbReference type="GO" id="GO:0003677">
    <property type="term" value="F:DNA binding"/>
    <property type="evidence" value="ECO:0007669"/>
    <property type="project" value="InterPro"/>
</dbReference>
<dbReference type="InterPro" id="IPR012340">
    <property type="entry name" value="NA-bd_OB-fold"/>
</dbReference>
<dbReference type="HOGENOM" id="CLU_007764_2_1_7"/>
<dbReference type="HAMAP" id="MF_01588">
    <property type="entry name" value="DNA_ligase_A"/>
    <property type="match status" value="1"/>
</dbReference>
<dbReference type="GO" id="GO:0006281">
    <property type="term" value="P:DNA repair"/>
    <property type="evidence" value="ECO:0007669"/>
    <property type="project" value="UniProtKB-KW"/>
</dbReference>
<dbReference type="PIRSF" id="PIRSF001604">
    <property type="entry name" value="LigA"/>
    <property type="match status" value="1"/>
</dbReference>
<dbReference type="STRING" id="709032.Sulku_0815"/>
<dbReference type="GO" id="GO:0005829">
    <property type="term" value="C:cytosol"/>
    <property type="evidence" value="ECO:0007669"/>
    <property type="project" value="TreeGrafter"/>
</dbReference>
<dbReference type="InterPro" id="IPR033136">
    <property type="entry name" value="DNA_ligase_CS"/>
</dbReference>
<dbReference type="InterPro" id="IPR004150">
    <property type="entry name" value="NAD_DNA_ligase_OB"/>
</dbReference>